<organism evidence="1">
    <name type="scientific">marine sediment metagenome</name>
    <dbReference type="NCBI Taxonomy" id="412755"/>
    <lineage>
        <taxon>unclassified sequences</taxon>
        <taxon>metagenomes</taxon>
        <taxon>ecological metagenomes</taxon>
    </lineage>
</organism>
<evidence type="ECO:0000313" key="1">
    <source>
        <dbReference type="EMBL" id="GAG94523.1"/>
    </source>
</evidence>
<feature type="non-terminal residue" evidence="1">
    <location>
        <position position="1"/>
    </location>
</feature>
<gene>
    <name evidence="1" type="ORF">S01H4_36717</name>
</gene>
<dbReference type="EMBL" id="BART01019649">
    <property type="protein sequence ID" value="GAG94523.1"/>
    <property type="molecule type" value="Genomic_DNA"/>
</dbReference>
<proteinExistence type="predicted"/>
<reference evidence="1" key="1">
    <citation type="journal article" date="2014" name="Front. Microbiol.">
        <title>High frequency of phylogenetically diverse reductive dehalogenase-homologous genes in deep subseafloor sedimentary metagenomes.</title>
        <authorList>
            <person name="Kawai M."/>
            <person name="Futagami T."/>
            <person name="Toyoda A."/>
            <person name="Takaki Y."/>
            <person name="Nishi S."/>
            <person name="Hori S."/>
            <person name="Arai W."/>
            <person name="Tsubouchi T."/>
            <person name="Morono Y."/>
            <person name="Uchiyama I."/>
            <person name="Ito T."/>
            <person name="Fujiyama A."/>
            <person name="Inagaki F."/>
            <person name="Takami H."/>
        </authorList>
    </citation>
    <scope>NUCLEOTIDE SEQUENCE</scope>
    <source>
        <strain evidence="1">Expedition CK06-06</strain>
    </source>
</reference>
<name>X1CE45_9ZZZZ</name>
<accession>X1CE45</accession>
<sequence>TPAQKLYEKMGFKYSEADPVYFVTGTCTEYDSFTST</sequence>
<comment type="caution">
    <text evidence="1">The sequence shown here is derived from an EMBL/GenBank/DDBJ whole genome shotgun (WGS) entry which is preliminary data.</text>
</comment>
<protein>
    <submittedName>
        <fullName evidence="1">Uncharacterized protein</fullName>
    </submittedName>
</protein>
<dbReference type="AlphaFoldDB" id="X1CE45"/>